<evidence type="ECO:0000313" key="2">
    <source>
        <dbReference type="EMBL" id="SDD84648.1"/>
    </source>
</evidence>
<evidence type="ECO:0000313" key="3">
    <source>
        <dbReference type="Proteomes" id="UP000198517"/>
    </source>
</evidence>
<accession>A0A1G6Y2M8</accession>
<dbReference type="STRING" id="1071918.SAMN05421544_1019"/>
<proteinExistence type="predicted"/>
<dbReference type="EMBL" id="FNAS01000001">
    <property type="protein sequence ID" value="SDD84648.1"/>
    <property type="molecule type" value="Genomic_DNA"/>
</dbReference>
<keyword evidence="1" id="KW-0732">Signal</keyword>
<name>A0A1G6Y2M8_9FLAO</name>
<dbReference type="OrthoDB" id="1345111at2"/>
<reference evidence="2 3" key="1">
    <citation type="submission" date="2016-10" db="EMBL/GenBank/DDBJ databases">
        <authorList>
            <person name="de Groot N.N."/>
        </authorList>
    </citation>
    <scope>NUCLEOTIDE SEQUENCE [LARGE SCALE GENOMIC DNA]</scope>
    <source>
        <strain evidence="2 3">DSM 24015</strain>
    </source>
</reference>
<gene>
    <name evidence="2" type="ORF">SAMN05421544_1019</name>
</gene>
<feature type="signal peptide" evidence="1">
    <location>
        <begin position="1"/>
        <end position="22"/>
    </location>
</feature>
<organism evidence="2 3">
    <name type="scientific">Riemerella columbipharyngis</name>
    <dbReference type="NCBI Taxonomy" id="1071918"/>
    <lineage>
        <taxon>Bacteria</taxon>
        <taxon>Pseudomonadati</taxon>
        <taxon>Bacteroidota</taxon>
        <taxon>Flavobacteriia</taxon>
        <taxon>Flavobacteriales</taxon>
        <taxon>Weeksellaceae</taxon>
        <taxon>Riemerella</taxon>
    </lineage>
</organism>
<evidence type="ECO:0000256" key="1">
    <source>
        <dbReference type="SAM" id="SignalP"/>
    </source>
</evidence>
<dbReference type="AlphaFoldDB" id="A0A1G6Y2M8"/>
<dbReference type="Proteomes" id="UP000198517">
    <property type="component" value="Unassembled WGS sequence"/>
</dbReference>
<feature type="chain" id="PRO_5011580065" evidence="1">
    <location>
        <begin position="23"/>
        <end position="259"/>
    </location>
</feature>
<dbReference type="RefSeq" id="WP_092735471.1">
    <property type="nucleotide sequence ID" value="NZ_FNAS01000001.1"/>
</dbReference>
<sequence length="259" mass="28030">MKKTFIKLSCTVAVLISFSGIAQSVGVNTDTPTESLDIKGTTRIQTLPSNGQTNAISTKADGTKSVNKDQTFTATKTVVVDDRGVVGVINELPLFTPPKVRTIQYATSNTPINNNTPQNSVVTLGKIAVRFDGTDPTGGASLLSFKLLSAEDLDNNSTSYDNVIVNMSKQGKGGGVWGGQFRKFPATVGQWIQFDADQNPNVYNMDFASIYISLVNSRELYRVSCVVNTNIGPEQSNSRFSSLRSPAMVTLFMEKLTEH</sequence>
<keyword evidence="3" id="KW-1185">Reference proteome</keyword>
<protein>
    <submittedName>
        <fullName evidence="2">Uncharacterized protein</fullName>
    </submittedName>
</protein>